<evidence type="ECO:0000313" key="2">
    <source>
        <dbReference type="Proteomes" id="UP000562352"/>
    </source>
</evidence>
<gene>
    <name evidence="1" type="ORF">FHS22_000972</name>
</gene>
<protein>
    <submittedName>
        <fullName evidence="1">Uncharacterized protein</fullName>
    </submittedName>
</protein>
<dbReference type="EMBL" id="JACHJJ010000002">
    <property type="protein sequence ID" value="MBB5961715.1"/>
    <property type="molecule type" value="Genomic_DNA"/>
</dbReference>
<name>A0A841D0J9_PLAVE</name>
<dbReference type="Gene3D" id="1.25.40.10">
    <property type="entry name" value="Tetratricopeptide repeat domain"/>
    <property type="match status" value="1"/>
</dbReference>
<evidence type="ECO:0000313" key="1">
    <source>
        <dbReference type="EMBL" id="MBB5961715.1"/>
    </source>
</evidence>
<accession>A0A841D0J9</accession>
<keyword evidence="2" id="KW-1185">Reference proteome</keyword>
<reference evidence="1 2" key="1">
    <citation type="submission" date="2020-08" db="EMBL/GenBank/DDBJ databases">
        <title>Genomic Encyclopedia of Type Strains, Phase III (KMG-III): the genomes of soil and plant-associated and newly described type strains.</title>
        <authorList>
            <person name="Whitman W."/>
        </authorList>
    </citation>
    <scope>NUCLEOTIDE SEQUENCE [LARGE SCALE GENOMIC DNA]</scope>
    <source>
        <strain evidence="1 2">CECT 3303</strain>
    </source>
</reference>
<comment type="caution">
    <text evidence="1">The sequence shown here is derived from an EMBL/GenBank/DDBJ whole genome shotgun (WGS) entry which is preliminary data.</text>
</comment>
<dbReference type="InterPro" id="IPR011990">
    <property type="entry name" value="TPR-like_helical_dom_sf"/>
</dbReference>
<sequence length="371" mass="40077">MDHDRPARRALDGWAVELRGKLSALGAEPPLSAGGRGAKAACMNLAALVVAHAGDLQTAERLCRLQLEWLARLASESGDPSVLGDALQPWINLGRLRVLRGDADGARPHFVLAEHLRDLRPVRLGPCRLPAGAWPLVVAADAGIPEVLWNVYAIDQLKAYLRAGDPEGALAFIPRLRRLTPPGTRRFVDEGEVLALLRGGRAGEALEKAAEADPATTADEMAFLLHRVAALAALGQEGSARRLAVGLTAIATRTEPRYATPPTFLRQLKRLGLLLETLGEERYALAVYVRGLDMCGGHEDEPLHLEFVEGALRLAPGHRASAEWRPVRDRLLGRSLYFEVRRRYGRAAEPGHAAIRDLVAAVESAAVESAA</sequence>
<dbReference type="Proteomes" id="UP000562352">
    <property type="component" value="Unassembled WGS sequence"/>
</dbReference>
<organism evidence="1 2">
    <name type="scientific">Planomonospora venezuelensis</name>
    <dbReference type="NCBI Taxonomy" id="1999"/>
    <lineage>
        <taxon>Bacteria</taxon>
        <taxon>Bacillati</taxon>
        <taxon>Actinomycetota</taxon>
        <taxon>Actinomycetes</taxon>
        <taxon>Streptosporangiales</taxon>
        <taxon>Streptosporangiaceae</taxon>
        <taxon>Planomonospora</taxon>
    </lineage>
</organism>
<dbReference type="AlphaFoldDB" id="A0A841D0J9"/>
<dbReference type="RefSeq" id="WP_184938778.1">
    <property type="nucleotide sequence ID" value="NZ_BAAAWZ010000001.1"/>
</dbReference>
<proteinExistence type="predicted"/>